<accession>A0A4P9Y9W0</accession>
<dbReference type="AlphaFoldDB" id="A0A4P9Y9W0"/>
<reference evidence="3" key="1">
    <citation type="journal article" date="2018" name="Nat. Microbiol.">
        <title>Leveraging single-cell genomics to expand the fungal tree of life.</title>
        <authorList>
            <person name="Ahrendt S.R."/>
            <person name="Quandt C.A."/>
            <person name="Ciobanu D."/>
            <person name="Clum A."/>
            <person name="Salamov A."/>
            <person name="Andreopoulos B."/>
            <person name="Cheng J.F."/>
            <person name="Woyke T."/>
            <person name="Pelin A."/>
            <person name="Henrissat B."/>
            <person name="Reynolds N.K."/>
            <person name="Benny G.L."/>
            <person name="Smith M.E."/>
            <person name="James T.Y."/>
            <person name="Grigoriev I.V."/>
        </authorList>
    </citation>
    <scope>NUCLEOTIDE SEQUENCE [LARGE SCALE GENOMIC DNA]</scope>
    <source>
        <strain evidence="3">CSF55</strain>
    </source>
</reference>
<keyword evidence="1" id="KW-0472">Membrane</keyword>
<gene>
    <name evidence="2" type="ORF">ROZALSC1DRAFT_31937</name>
</gene>
<evidence type="ECO:0000313" key="3">
    <source>
        <dbReference type="Proteomes" id="UP000281549"/>
    </source>
</evidence>
<evidence type="ECO:0000313" key="2">
    <source>
        <dbReference type="EMBL" id="RKP15855.1"/>
    </source>
</evidence>
<protein>
    <submittedName>
        <fullName evidence="2">Uncharacterized protein</fullName>
    </submittedName>
</protein>
<dbReference type="EMBL" id="ML007512">
    <property type="protein sequence ID" value="RKP15855.1"/>
    <property type="molecule type" value="Genomic_DNA"/>
</dbReference>
<feature type="transmembrane region" description="Helical" evidence="1">
    <location>
        <begin position="36"/>
        <end position="57"/>
    </location>
</feature>
<organism evidence="2 3">
    <name type="scientific">Rozella allomycis (strain CSF55)</name>
    <dbReference type="NCBI Taxonomy" id="988480"/>
    <lineage>
        <taxon>Eukaryota</taxon>
        <taxon>Fungi</taxon>
        <taxon>Fungi incertae sedis</taxon>
        <taxon>Cryptomycota</taxon>
        <taxon>Cryptomycota incertae sedis</taxon>
        <taxon>Rozella</taxon>
    </lineage>
</organism>
<sequence length="78" mass="9106">MIGWLQQARSSKKIGLEILVMTIHLFTPSSRNSKKVWFNFTNPSMLILFGMFIMPYFQTQMLLRTTIRSCYSGLLEIV</sequence>
<keyword evidence="1" id="KW-1133">Transmembrane helix</keyword>
<dbReference type="Proteomes" id="UP000281549">
    <property type="component" value="Unassembled WGS sequence"/>
</dbReference>
<proteinExistence type="predicted"/>
<keyword evidence="1" id="KW-0812">Transmembrane</keyword>
<name>A0A4P9Y9W0_ROZAC</name>
<evidence type="ECO:0000256" key="1">
    <source>
        <dbReference type="SAM" id="Phobius"/>
    </source>
</evidence>